<keyword evidence="5 6" id="KW-0472">Membrane</keyword>
<keyword evidence="3 7" id="KW-0812">Transmembrane</keyword>
<dbReference type="OrthoDB" id="340608at2759"/>
<evidence type="ECO:0008006" key="10">
    <source>
        <dbReference type="Google" id="ProtNLM"/>
    </source>
</evidence>
<reference evidence="9" key="1">
    <citation type="journal article" date="2023" name="Commun. Biol.">
        <title>Genome analysis of Parmales, the sister group of diatoms, reveals the evolutionary specialization of diatoms from phago-mixotrophs to photoautotrophs.</title>
        <authorList>
            <person name="Ban H."/>
            <person name="Sato S."/>
            <person name="Yoshikawa S."/>
            <person name="Yamada K."/>
            <person name="Nakamura Y."/>
            <person name="Ichinomiya M."/>
            <person name="Sato N."/>
            <person name="Blanc-Mathieu R."/>
            <person name="Endo H."/>
            <person name="Kuwata A."/>
            <person name="Ogata H."/>
        </authorList>
    </citation>
    <scope>NUCLEOTIDE SEQUENCE [LARGE SCALE GENOMIC DNA]</scope>
</reference>
<dbReference type="Pfam" id="PF03381">
    <property type="entry name" value="CDC50"/>
    <property type="match status" value="1"/>
</dbReference>
<feature type="transmembrane region" description="Helical" evidence="7">
    <location>
        <begin position="23"/>
        <end position="48"/>
    </location>
</feature>
<evidence type="ECO:0000256" key="6">
    <source>
        <dbReference type="PIRNR" id="PIRNR015840"/>
    </source>
</evidence>
<comment type="similarity">
    <text evidence="2 6">Belongs to the CDC50/LEM3 family.</text>
</comment>
<evidence type="ECO:0000256" key="4">
    <source>
        <dbReference type="ARBA" id="ARBA00022989"/>
    </source>
</evidence>
<name>A0A9W7L1T0_9STRA</name>
<comment type="subcellular location">
    <subcellularLocation>
        <location evidence="1">Membrane</location>
        <topology evidence="1">Multi-pass membrane protein</topology>
    </subcellularLocation>
</comment>
<accession>A0A9W7L1T0</accession>
<evidence type="ECO:0000256" key="5">
    <source>
        <dbReference type="ARBA" id="ARBA00023136"/>
    </source>
</evidence>
<sequence>MQPSRRPADTPFKQQRLNAWQPILTPTYVISTFLLIGIIFIPVGITLLSQSNNVAEITYQYDGAGAPAGCKITANNEGKKCTIDIVATEDMKAPVYVYYELSNFYQNHRKYVKSLSFSQLRGEMVSADELHEDCKPLDKVTEVGGAGVELKLNPCGLIANSMFNDKISLPQASKWTLDETNIAWESDVNDKFDNPEGFKQEECDCPGGAGVLTACTSLCGVTFDCGQKGVYFQDPDTLKCYAYEYPEDATTQYLFESYPLIVYPAGPSPNVKNEHFINWMRTAGLPTFRKLYGSIDTDILKGETISFDIDANFDVASFEGTKAIVISTVSWFGGKNPFLGQSYIAVGSICVALAVAFGVKHMVSPRKLGDTRYLVWKEA</sequence>
<evidence type="ECO:0000256" key="7">
    <source>
        <dbReference type="SAM" id="Phobius"/>
    </source>
</evidence>
<dbReference type="GO" id="GO:0005886">
    <property type="term" value="C:plasma membrane"/>
    <property type="evidence" value="ECO:0007669"/>
    <property type="project" value="TreeGrafter"/>
</dbReference>
<keyword evidence="4 7" id="KW-1133">Transmembrane helix</keyword>
<dbReference type="GO" id="GO:0005783">
    <property type="term" value="C:endoplasmic reticulum"/>
    <property type="evidence" value="ECO:0007669"/>
    <property type="project" value="TreeGrafter"/>
</dbReference>
<evidence type="ECO:0000313" key="9">
    <source>
        <dbReference type="Proteomes" id="UP001165065"/>
    </source>
</evidence>
<feature type="transmembrane region" description="Helical" evidence="7">
    <location>
        <begin position="338"/>
        <end position="359"/>
    </location>
</feature>
<gene>
    <name evidence="8" type="ORF">TrCOL_g11067</name>
</gene>
<evidence type="ECO:0000313" key="8">
    <source>
        <dbReference type="EMBL" id="GMI20633.1"/>
    </source>
</evidence>
<dbReference type="AlphaFoldDB" id="A0A9W7L1T0"/>
<dbReference type="InterPro" id="IPR005045">
    <property type="entry name" value="CDC50/LEM3_fam"/>
</dbReference>
<dbReference type="Proteomes" id="UP001165065">
    <property type="component" value="Unassembled WGS sequence"/>
</dbReference>
<keyword evidence="9" id="KW-1185">Reference proteome</keyword>
<comment type="caution">
    <text evidence="8">The sequence shown here is derived from an EMBL/GenBank/DDBJ whole genome shotgun (WGS) entry which is preliminary data.</text>
</comment>
<dbReference type="EMBL" id="BRYA01000517">
    <property type="protein sequence ID" value="GMI20633.1"/>
    <property type="molecule type" value="Genomic_DNA"/>
</dbReference>
<evidence type="ECO:0000256" key="2">
    <source>
        <dbReference type="ARBA" id="ARBA00009457"/>
    </source>
</evidence>
<evidence type="ECO:0000256" key="1">
    <source>
        <dbReference type="ARBA" id="ARBA00004141"/>
    </source>
</evidence>
<proteinExistence type="inferred from homology"/>
<dbReference type="PANTHER" id="PTHR10926:SF0">
    <property type="entry name" value="CDC50, ISOFORM A"/>
    <property type="match status" value="1"/>
</dbReference>
<organism evidence="8 9">
    <name type="scientific">Triparma columacea</name>
    <dbReference type="NCBI Taxonomy" id="722753"/>
    <lineage>
        <taxon>Eukaryota</taxon>
        <taxon>Sar</taxon>
        <taxon>Stramenopiles</taxon>
        <taxon>Ochrophyta</taxon>
        <taxon>Bolidophyceae</taxon>
        <taxon>Parmales</taxon>
        <taxon>Triparmaceae</taxon>
        <taxon>Triparma</taxon>
    </lineage>
</organism>
<protein>
    <recommendedName>
        <fullName evidence="10">Cell cycle control protein</fullName>
    </recommendedName>
</protein>
<dbReference type="PANTHER" id="PTHR10926">
    <property type="entry name" value="CELL CYCLE CONTROL PROTEIN 50"/>
    <property type="match status" value="1"/>
</dbReference>
<dbReference type="GO" id="GO:0005794">
    <property type="term" value="C:Golgi apparatus"/>
    <property type="evidence" value="ECO:0007669"/>
    <property type="project" value="TreeGrafter"/>
</dbReference>
<evidence type="ECO:0000256" key="3">
    <source>
        <dbReference type="ARBA" id="ARBA00022692"/>
    </source>
</evidence>
<dbReference type="PIRSF" id="PIRSF015840">
    <property type="entry name" value="DUF284_TM_euk"/>
    <property type="match status" value="1"/>
</dbReference>